<evidence type="ECO:0000256" key="6">
    <source>
        <dbReference type="SAM" id="MobiDB-lite"/>
    </source>
</evidence>
<evidence type="ECO:0000256" key="2">
    <source>
        <dbReference type="ARBA" id="ARBA00022574"/>
    </source>
</evidence>
<keyword evidence="9" id="KW-1185">Reference proteome</keyword>
<keyword evidence="4" id="KW-0539">Nucleus</keyword>
<keyword evidence="2 5" id="KW-0853">WD repeat</keyword>
<evidence type="ECO:0000313" key="8">
    <source>
        <dbReference type="EMBL" id="CAK9138413.1"/>
    </source>
</evidence>
<reference evidence="8 9" key="1">
    <citation type="submission" date="2024-02" db="EMBL/GenBank/DDBJ databases">
        <authorList>
            <person name="Vignale AGUSTIN F."/>
            <person name="Sosa J E."/>
            <person name="Modenutti C."/>
        </authorList>
    </citation>
    <scope>NUCLEOTIDE SEQUENCE [LARGE SCALE GENOMIC DNA]</scope>
</reference>
<sequence>MLATGGTDAVINLWHDSTTSEKDEAFRKEEEGVLKGQELENAVSDADYTKAVQIAFELRRPHKLLELFGEISRKRHAEGQIEKAFHALGKEEYRLLLEYVREWNTKPILCHIAQFVLFRVFNMLPPKKIIEIRGIGELLEGLIPYCQRHFSRIDGLERSTFLLDYTLTGMSVIEPEIEEREIEDKSVKHSKDADEEQLAKTAMVEQEQEQDHAEQKEKSSSKKQKSHKSRDVANKKIKGEMWMIELRCEKPWEKKKNQKSFFVEAHVEWFAGEHQWILFIPLFQKAATLLTKFMLEVTV</sequence>
<feature type="compositionally biased region" description="Basic and acidic residues" evidence="6">
    <location>
        <begin position="209"/>
        <end position="220"/>
    </location>
</feature>
<dbReference type="PANTHER" id="PTHR19854">
    <property type="entry name" value="TRANSDUCIN BETA-LIKE 3"/>
    <property type="match status" value="1"/>
</dbReference>
<dbReference type="InterPro" id="IPR013934">
    <property type="entry name" value="Utp13_C"/>
</dbReference>
<comment type="subcellular location">
    <subcellularLocation>
        <location evidence="1">Nucleus</location>
        <location evidence="1">Nucleolus</location>
    </subcellularLocation>
</comment>
<evidence type="ECO:0000256" key="5">
    <source>
        <dbReference type="PROSITE-ProRule" id="PRU00221"/>
    </source>
</evidence>
<protein>
    <recommendedName>
        <fullName evidence="7">U3 small nucleolar RNA-associated protein 13 C-terminal domain-containing protein</fullName>
    </recommendedName>
</protein>
<dbReference type="Proteomes" id="UP001642360">
    <property type="component" value="Unassembled WGS sequence"/>
</dbReference>
<evidence type="ECO:0000256" key="3">
    <source>
        <dbReference type="ARBA" id="ARBA00022737"/>
    </source>
</evidence>
<evidence type="ECO:0000259" key="7">
    <source>
        <dbReference type="Pfam" id="PF08625"/>
    </source>
</evidence>
<dbReference type="PROSITE" id="PS50082">
    <property type="entry name" value="WD_REPEATS_2"/>
    <property type="match status" value="1"/>
</dbReference>
<feature type="repeat" description="WD" evidence="5">
    <location>
        <begin position="1"/>
        <end position="14"/>
    </location>
</feature>
<feature type="compositionally biased region" description="Basic and acidic residues" evidence="6">
    <location>
        <begin position="182"/>
        <end position="192"/>
    </location>
</feature>
<name>A0ABC8R0S5_9AQUA</name>
<accession>A0ABC8R0S5</accession>
<dbReference type="Pfam" id="PF08625">
    <property type="entry name" value="Utp13"/>
    <property type="match status" value="1"/>
</dbReference>
<organism evidence="8 9">
    <name type="scientific">Ilex paraguariensis</name>
    <name type="common">yerba mate</name>
    <dbReference type="NCBI Taxonomy" id="185542"/>
    <lineage>
        <taxon>Eukaryota</taxon>
        <taxon>Viridiplantae</taxon>
        <taxon>Streptophyta</taxon>
        <taxon>Embryophyta</taxon>
        <taxon>Tracheophyta</taxon>
        <taxon>Spermatophyta</taxon>
        <taxon>Magnoliopsida</taxon>
        <taxon>eudicotyledons</taxon>
        <taxon>Gunneridae</taxon>
        <taxon>Pentapetalae</taxon>
        <taxon>asterids</taxon>
        <taxon>campanulids</taxon>
        <taxon>Aquifoliales</taxon>
        <taxon>Aquifoliaceae</taxon>
        <taxon>Ilex</taxon>
    </lineage>
</organism>
<gene>
    <name evidence="8" type="ORF">ILEXP_LOCUS5758</name>
</gene>
<proteinExistence type="predicted"/>
<dbReference type="EMBL" id="CAUOFW020000888">
    <property type="protein sequence ID" value="CAK9138413.1"/>
    <property type="molecule type" value="Genomic_DNA"/>
</dbReference>
<evidence type="ECO:0000256" key="4">
    <source>
        <dbReference type="ARBA" id="ARBA00023242"/>
    </source>
</evidence>
<dbReference type="InterPro" id="IPR001680">
    <property type="entry name" value="WD40_rpt"/>
</dbReference>
<dbReference type="PANTHER" id="PTHR19854:SF15">
    <property type="entry name" value="TRANSDUCIN BETA-LIKE PROTEIN 3"/>
    <property type="match status" value="1"/>
</dbReference>
<dbReference type="AlphaFoldDB" id="A0ABC8R0S5"/>
<dbReference type="GO" id="GO:0005730">
    <property type="term" value="C:nucleolus"/>
    <property type="evidence" value="ECO:0007669"/>
    <property type="project" value="UniProtKB-SubCell"/>
</dbReference>
<evidence type="ECO:0000256" key="1">
    <source>
        <dbReference type="ARBA" id="ARBA00004604"/>
    </source>
</evidence>
<feature type="domain" description="U3 small nucleolar RNA-associated protein 13 C-terminal" evidence="7">
    <location>
        <begin position="37"/>
        <end position="170"/>
    </location>
</feature>
<comment type="caution">
    <text evidence="8">The sequence shown here is derived from an EMBL/GenBank/DDBJ whole genome shotgun (WGS) entry which is preliminary data.</text>
</comment>
<evidence type="ECO:0000313" key="9">
    <source>
        <dbReference type="Proteomes" id="UP001642360"/>
    </source>
</evidence>
<keyword evidence="3" id="KW-0677">Repeat</keyword>
<feature type="region of interest" description="Disordered" evidence="6">
    <location>
        <begin position="181"/>
        <end position="231"/>
    </location>
</feature>